<feature type="region of interest" description="Disordered" evidence="2">
    <location>
        <begin position="1"/>
        <end position="39"/>
    </location>
</feature>
<feature type="coiled-coil region" evidence="1">
    <location>
        <begin position="109"/>
        <end position="229"/>
    </location>
</feature>
<keyword evidence="4" id="KW-1185">Reference proteome</keyword>
<evidence type="ECO:0000256" key="2">
    <source>
        <dbReference type="SAM" id="MobiDB-lite"/>
    </source>
</evidence>
<name>A0ABD0LWG6_9CAEN</name>
<feature type="non-terminal residue" evidence="3">
    <location>
        <position position="254"/>
    </location>
</feature>
<keyword evidence="1" id="KW-0175">Coiled coil</keyword>
<gene>
    <name evidence="3" type="ORF">BaRGS_00004706</name>
</gene>
<proteinExistence type="predicted"/>
<accession>A0ABD0LWG6</accession>
<comment type="caution">
    <text evidence="3">The sequence shown here is derived from an EMBL/GenBank/DDBJ whole genome shotgun (WGS) entry which is preliminary data.</text>
</comment>
<evidence type="ECO:0000313" key="4">
    <source>
        <dbReference type="Proteomes" id="UP001519460"/>
    </source>
</evidence>
<feature type="compositionally biased region" description="Polar residues" evidence="2">
    <location>
        <begin position="24"/>
        <end position="39"/>
    </location>
</feature>
<evidence type="ECO:0000256" key="1">
    <source>
        <dbReference type="SAM" id="Coils"/>
    </source>
</evidence>
<protein>
    <submittedName>
        <fullName evidence="3">Uncharacterized protein</fullName>
    </submittedName>
</protein>
<sequence>MLPVLPTATKTSRNLAETEARTRSPPSTNQESERGASTSLHRQCQLEQFVCPLATMDISLGILTIILTANLYVCAAEAQDPIKLEESEEGIDLVLPNYLTTAWPIDAGLALILESLERLEAENTQMKRTLSDVTQQLQETRAAVEDLEQQVTPDRAAFCPRLCDDSIKASESRLRTQVNQLEDEVESLRTQQTLLTHQAEITLTVVDAVQEFQDEYINITDRLNLVEERQSDLLEAMVLAGLGQGLDTTTASPP</sequence>
<organism evidence="3 4">
    <name type="scientific">Batillaria attramentaria</name>
    <dbReference type="NCBI Taxonomy" id="370345"/>
    <lineage>
        <taxon>Eukaryota</taxon>
        <taxon>Metazoa</taxon>
        <taxon>Spiralia</taxon>
        <taxon>Lophotrochozoa</taxon>
        <taxon>Mollusca</taxon>
        <taxon>Gastropoda</taxon>
        <taxon>Caenogastropoda</taxon>
        <taxon>Sorbeoconcha</taxon>
        <taxon>Cerithioidea</taxon>
        <taxon>Batillariidae</taxon>
        <taxon>Batillaria</taxon>
    </lineage>
</organism>
<dbReference type="AlphaFoldDB" id="A0ABD0LWG6"/>
<evidence type="ECO:0000313" key="3">
    <source>
        <dbReference type="EMBL" id="KAK7503974.1"/>
    </source>
</evidence>
<dbReference type="EMBL" id="JACVVK020000017">
    <property type="protein sequence ID" value="KAK7503974.1"/>
    <property type="molecule type" value="Genomic_DNA"/>
</dbReference>
<dbReference type="Proteomes" id="UP001519460">
    <property type="component" value="Unassembled WGS sequence"/>
</dbReference>
<reference evidence="3 4" key="1">
    <citation type="journal article" date="2023" name="Sci. Data">
        <title>Genome assembly of the Korean intertidal mud-creeper Batillaria attramentaria.</title>
        <authorList>
            <person name="Patra A.K."/>
            <person name="Ho P.T."/>
            <person name="Jun S."/>
            <person name="Lee S.J."/>
            <person name="Kim Y."/>
            <person name="Won Y.J."/>
        </authorList>
    </citation>
    <scope>NUCLEOTIDE SEQUENCE [LARGE SCALE GENOMIC DNA]</scope>
    <source>
        <strain evidence="3">Wonlab-2016</strain>
    </source>
</reference>